<dbReference type="GO" id="GO:0042773">
    <property type="term" value="P:ATP synthesis coupled electron transport"/>
    <property type="evidence" value="ECO:0007669"/>
    <property type="project" value="TreeGrafter"/>
</dbReference>
<keyword evidence="10" id="KW-0249">Electron transport</keyword>
<dbReference type="PANTHER" id="PTHR22888:SF9">
    <property type="entry name" value="CYTOCHROME C OXIDASE SUBUNIT 2"/>
    <property type="match status" value="1"/>
</dbReference>
<evidence type="ECO:0000256" key="2">
    <source>
        <dbReference type="ARBA" id="ARBA00004141"/>
    </source>
</evidence>
<dbReference type="PROSITE" id="PS50857">
    <property type="entry name" value="COX2_CUA"/>
    <property type="match status" value="1"/>
</dbReference>
<dbReference type="EC" id="7.1.1.9" evidence="4"/>
<evidence type="ECO:0000256" key="10">
    <source>
        <dbReference type="ARBA" id="ARBA00022982"/>
    </source>
</evidence>
<gene>
    <name evidence="18" type="primary">COX2</name>
</gene>
<evidence type="ECO:0000256" key="6">
    <source>
        <dbReference type="ARBA" id="ARBA00022692"/>
    </source>
</evidence>
<keyword evidence="12" id="KW-0186">Copper</keyword>
<sequence length="202" mass="23327">MMFSSNYYDLVIYTYFLSLIIPGWIFTMVGLQLYFSRNSVMKLRNESFWAEFCWTFIPYFLVFVMCYLNMQFLGEGEDVLDVSSDAKVLKVVGHQWYWSYEDWFFGGDFYDSIITDFVGGVDKPLRVAYGYPCKFAVTSLDVIHSFALPDFSIKLDAVPGRITSQLLLPDRCGIFIGYCSELCGAGHAYMPIVMEIVRLKDN</sequence>
<reference evidence="18" key="1">
    <citation type="journal article" date="2018" name="Int. J. Parasitol.">
        <title>Validity of the Diplostomoidea and Diplostomida (Digenea, Platyhelminthes) upheld in phylogenomic analysis.</title>
        <authorList>
            <person name="Locke S.A."/>
            <person name="Van Dam A."/>
            <person name="Caffara M."/>
            <person name="Pinto H.A."/>
            <person name="Lopez-Hernandez D."/>
            <person name="Blanar C.A."/>
        </authorList>
    </citation>
    <scope>NUCLEOTIDE SEQUENCE</scope>
    <source>
        <strain evidence="18">S.IN.Lc.MTL.2.5</strain>
    </source>
</reference>
<evidence type="ECO:0000256" key="7">
    <source>
        <dbReference type="ARBA" id="ARBA00022723"/>
    </source>
</evidence>
<dbReference type="Gene3D" id="1.10.287.90">
    <property type="match status" value="1"/>
</dbReference>
<evidence type="ECO:0000256" key="9">
    <source>
        <dbReference type="ARBA" id="ARBA00022967"/>
    </source>
</evidence>
<keyword evidence="11 16" id="KW-1133">Transmembrane helix</keyword>
<dbReference type="InterPro" id="IPR002429">
    <property type="entry name" value="CcO_II-like_C"/>
</dbReference>
<evidence type="ECO:0000256" key="13">
    <source>
        <dbReference type="ARBA" id="ARBA00023136"/>
    </source>
</evidence>
<comment type="similarity">
    <text evidence="3">Belongs to the cytochrome c oxidase subunit 2 family.</text>
</comment>
<dbReference type="PRINTS" id="PR01166">
    <property type="entry name" value="CYCOXIDASEII"/>
</dbReference>
<organism evidence="18">
    <name type="scientific">Cotylurus marcogliesei</name>
    <dbReference type="NCBI Taxonomy" id="2282156"/>
    <lineage>
        <taxon>Eukaryota</taxon>
        <taxon>Metazoa</taxon>
        <taxon>Spiralia</taxon>
        <taxon>Lophotrochozoa</taxon>
        <taxon>Platyhelminthes</taxon>
        <taxon>Trematoda</taxon>
        <taxon>Digenea</taxon>
        <taxon>Diplostomida</taxon>
        <taxon>Diplostomoidea</taxon>
        <taxon>Strigeidae</taxon>
        <taxon>Cotylurus</taxon>
    </lineage>
</organism>
<dbReference type="InterPro" id="IPR001505">
    <property type="entry name" value="Copper_CuA"/>
</dbReference>
<keyword evidence="5" id="KW-0813">Transport</keyword>
<keyword evidence="7" id="KW-0479">Metal-binding</keyword>
<evidence type="ECO:0000256" key="4">
    <source>
        <dbReference type="ARBA" id="ARBA00012949"/>
    </source>
</evidence>
<dbReference type="InterPro" id="IPR036257">
    <property type="entry name" value="Cyt_c_oxidase_su2_TM_sf"/>
</dbReference>
<evidence type="ECO:0000256" key="5">
    <source>
        <dbReference type="ARBA" id="ARBA00022448"/>
    </source>
</evidence>
<keyword evidence="13 16" id="KW-0472">Membrane</keyword>
<accession>A0A6J3YME4</accession>
<evidence type="ECO:0000256" key="8">
    <source>
        <dbReference type="ARBA" id="ARBA00022842"/>
    </source>
</evidence>
<feature type="domain" description="Cytochrome oxidase subunit II copper A binding" evidence="17">
    <location>
        <begin position="84"/>
        <end position="202"/>
    </location>
</feature>
<dbReference type="SUPFAM" id="SSF49503">
    <property type="entry name" value="Cupredoxins"/>
    <property type="match status" value="1"/>
</dbReference>
<dbReference type="Gene3D" id="2.60.40.420">
    <property type="entry name" value="Cupredoxins - blue copper proteins"/>
    <property type="match status" value="1"/>
</dbReference>
<dbReference type="PANTHER" id="PTHR22888">
    <property type="entry name" value="CYTOCHROME C OXIDASE, SUBUNIT II"/>
    <property type="match status" value="1"/>
</dbReference>
<keyword evidence="6 16" id="KW-0812">Transmembrane</keyword>
<evidence type="ECO:0000313" key="18">
    <source>
        <dbReference type="EMBL" id="AYH51379.1"/>
    </source>
</evidence>
<evidence type="ECO:0000256" key="16">
    <source>
        <dbReference type="SAM" id="Phobius"/>
    </source>
</evidence>
<evidence type="ECO:0000256" key="3">
    <source>
        <dbReference type="ARBA" id="ARBA00007866"/>
    </source>
</evidence>
<evidence type="ECO:0000256" key="11">
    <source>
        <dbReference type="ARBA" id="ARBA00022989"/>
    </source>
</evidence>
<protein>
    <recommendedName>
        <fullName evidence="4">cytochrome-c oxidase</fullName>
        <ecNumber evidence="4">7.1.1.9</ecNumber>
    </recommendedName>
    <alternativeName>
        <fullName evidence="14">Cytochrome c oxidase polypeptide II</fullName>
    </alternativeName>
</protein>
<dbReference type="GO" id="GO:0004129">
    <property type="term" value="F:cytochrome-c oxidase activity"/>
    <property type="evidence" value="ECO:0007669"/>
    <property type="project" value="UniProtKB-EC"/>
</dbReference>
<dbReference type="PROSITE" id="PS00078">
    <property type="entry name" value="COX2"/>
    <property type="match status" value="1"/>
</dbReference>
<comment type="subcellular location">
    <subcellularLocation>
        <location evidence="2">Membrane</location>
        <topology evidence="2">Multi-pass membrane protein</topology>
    </subcellularLocation>
</comment>
<dbReference type="Pfam" id="PF00116">
    <property type="entry name" value="COX2"/>
    <property type="match status" value="1"/>
</dbReference>
<dbReference type="SUPFAM" id="SSF81464">
    <property type="entry name" value="Cytochrome c oxidase subunit II-like, transmembrane region"/>
    <property type="match status" value="1"/>
</dbReference>
<keyword evidence="8" id="KW-0460">Magnesium</keyword>
<keyword evidence="9" id="KW-1278">Translocase</keyword>
<comment type="cofactor">
    <cofactor evidence="1">
        <name>Cu cation</name>
        <dbReference type="ChEBI" id="CHEBI:23378"/>
    </cofactor>
</comment>
<dbReference type="GO" id="GO:0016020">
    <property type="term" value="C:membrane"/>
    <property type="evidence" value="ECO:0007669"/>
    <property type="project" value="UniProtKB-SubCell"/>
</dbReference>
<evidence type="ECO:0000256" key="12">
    <source>
        <dbReference type="ARBA" id="ARBA00023008"/>
    </source>
</evidence>
<feature type="transmembrane region" description="Helical" evidence="16">
    <location>
        <begin position="48"/>
        <end position="70"/>
    </location>
</feature>
<evidence type="ECO:0000256" key="1">
    <source>
        <dbReference type="ARBA" id="ARBA00001935"/>
    </source>
</evidence>
<dbReference type="EMBL" id="MH536509">
    <property type="protein sequence ID" value="AYH51379.1"/>
    <property type="molecule type" value="Genomic_DNA"/>
</dbReference>
<comment type="catalytic activity">
    <reaction evidence="15">
        <text>4 Fe(II)-[cytochrome c] + O2 + 8 H(+)(in) = 4 Fe(III)-[cytochrome c] + 2 H2O + 4 H(+)(out)</text>
        <dbReference type="Rhea" id="RHEA:11436"/>
        <dbReference type="Rhea" id="RHEA-COMP:10350"/>
        <dbReference type="Rhea" id="RHEA-COMP:14399"/>
        <dbReference type="ChEBI" id="CHEBI:15377"/>
        <dbReference type="ChEBI" id="CHEBI:15378"/>
        <dbReference type="ChEBI" id="CHEBI:15379"/>
        <dbReference type="ChEBI" id="CHEBI:29033"/>
        <dbReference type="ChEBI" id="CHEBI:29034"/>
        <dbReference type="EC" id="7.1.1.9"/>
    </reaction>
    <physiologicalReaction direction="left-to-right" evidence="15">
        <dbReference type="Rhea" id="RHEA:11437"/>
    </physiologicalReaction>
</comment>
<keyword evidence="18" id="KW-0496">Mitochondrion</keyword>
<name>A0A6J3YME4_9TREM</name>
<evidence type="ECO:0000256" key="14">
    <source>
        <dbReference type="ARBA" id="ARBA00031389"/>
    </source>
</evidence>
<geneLocation type="mitochondrion" evidence="18"/>
<dbReference type="AlphaFoldDB" id="A0A6J3YME4"/>
<dbReference type="InterPro" id="IPR008972">
    <property type="entry name" value="Cupredoxin"/>
</dbReference>
<evidence type="ECO:0000256" key="15">
    <source>
        <dbReference type="ARBA" id="ARBA00049512"/>
    </source>
</evidence>
<dbReference type="InterPro" id="IPR045187">
    <property type="entry name" value="CcO_II"/>
</dbReference>
<feature type="transmembrane region" description="Helical" evidence="16">
    <location>
        <begin position="12"/>
        <end position="36"/>
    </location>
</feature>
<evidence type="ECO:0000259" key="17">
    <source>
        <dbReference type="PROSITE" id="PS50857"/>
    </source>
</evidence>
<proteinExistence type="inferred from homology"/>
<dbReference type="GO" id="GO:0005507">
    <property type="term" value="F:copper ion binding"/>
    <property type="evidence" value="ECO:0007669"/>
    <property type="project" value="InterPro"/>
</dbReference>